<proteinExistence type="predicted"/>
<name>A0A4C1V182_EUMVA</name>
<accession>A0A4C1V182</accession>
<gene>
    <name evidence="1" type="ORF">EVAR_86101_1</name>
</gene>
<dbReference type="AlphaFoldDB" id="A0A4C1V182"/>
<evidence type="ECO:0000313" key="2">
    <source>
        <dbReference type="Proteomes" id="UP000299102"/>
    </source>
</evidence>
<organism evidence="1 2">
    <name type="scientific">Eumeta variegata</name>
    <name type="common">Bagworm moth</name>
    <name type="synonym">Eumeta japonica</name>
    <dbReference type="NCBI Taxonomy" id="151549"/>
    <lineage>
        <taxon>Eukaryota</taxon>
        <taxon>Metazoa</taxon>
        <taxon>Ecdysozoa</taxon>
        <taxon>Arthropoda</taxon>
        <taxon>Hexapoda</taxon>
        <taxon>Insecta</taxon>
        <taxon>Pterygota</taxon>
        <taxon>Neoptera</taxon>
        <taxon>Endopterygota</taxon>
        <taxon>Lepidoptera</taxon>
        <taxon>Glossata</taxon>
        <taxon>Ditrysia</taxon>
        <taxon>Tineoidea</taxon>
        <taxon>Psychidae</taxon>
        <taxon>Oiketicinae</taxon>
        <taxon>Eumeta</taxon>
    </lineage>
</organism>
<dbReference type="EMBL" id="BGZK01000257">
    <property type="protein sequence ID" value="GBP32269.1"/>
    <property type="molecule type" value="Genomic_DNA"/>
</dbReference>
<evidence type="ECO:0000313" key="1">
    <source>
        <dbReference type="EMBL" id="GBP32269.1"/>
    </source>
</evidence>
<keyword evidence="2" id="KW-1185">Reference proteome</keyword>
<reference evidence="1 2" key="1">
    <citation type="journal article" date="2019" name="Commun. Biol.">
        <title>The bagworm genome reveals a unique fibroin gene that provides high tensile strength.</title>
        <authorList>
            <person name="Kono N."/>
            <person name="Nakamura H."/>
            <person name="Ohtoshi R."/>
            <person name="Tomita M."/>
            <person name="Numata K."/>
            <person name="Arakawa K."/>
        </authorList>
    </citation>
    <scope>NUCLEOTIDE SEQUENCE [LARGE SCALE GENOMIC DNA]</scope>
</reference>
<protein>
    <submittedName>
        <fullName evidence="1">Uncharacterized protein</fullName>
    </submittedName>
</protein>
<dbReference type="Proteomes" id="UP000299102">
    <property type="component" value="Unassembled WGS sequence"/>
</dbReference>
<comment type="caution">
    <text evidence="1">The sequence shown here is derived from an EMBL/GenBank/DDBJ whole genome shotgun (WGS) entry which is preliminary data.</text>
</comment>
<sequence>MPPSVVIKTHASIAEPYLTPIFIDERSLNTERGRALRGAVFAAGRVGAHKRRLYPFGRTPLLSRRVLSSRRPVFSFRSEREWIWAGERVVDQARDR</sequence>